<dbReference type="Proteomes" id="UP000257109">
    <property type="component" value="Unassembled WGS sequence"/>
</dbReference>
<evidence type="ECO:0000313" key="1">
    <source>
        <dbReference type="EMBL" id="RDX79908.1"/>
    </source>
</evidence>
<dbReference type="AlphaFoldDB" id="A0A371FNK4"/>
<accession>A0A371FNK4</accession>
<comment type="caution">
    <text evidence="1">The sequence shown here is derived from an EMBL/GenBank/DDBJ whole genome shotgun (WGS) entry which is preliminary data.</text>
</comment>
<keyword evidence="2" id="KW-1185">Reference proteome</keyword>
<evidence type="ECO:0000313" key="2">
    <source>
        <dbReference type="Proteomes" id="UP000257109"/>
    </source>
</evidence>
<reference evidence="1" key="1">
    <citation type="submission" date="2018-05" db="EMBL/GenBank/DDBJ databases">
        <title>Draft genome of Mucuna pruriens seed.</title>
        <authorList>
            <person name="Nnadi N.E."/>
            <person name="Vos R."/>
            <person name="Hasami M.H."/>
            <person name="Devisetty U.K."/>
            <person name="Aguiy J.C."/>
        </authorList>
    </citation>
    <scope>NUCLEOTIDE SEQUENCE [LARGE SCALE GENOMIC DNA]</scope>
    <source>
        <strain evidence="1">JCA_2017</strain>
    </source>
</reference>
<name>A0A371FNK4_MUCPR</name>
<organism evidence="1 2">
    <name type="scientific">Mucuna pruriens</name>
    <name type="common">Velvet bean</name>
    <name type="synonym">Dolichos pruriens</name>
    <dbReference type="NCBI Taxonomy" id="157652"/>
    <lineage>
        <taxon>Eukaryota</taxon>
        <taxon>Viridiplantae</taxon>
        <taxon>Streptophyta</taxon>
        <taxon>Embryophyta</taxon>
        <taxon>Tracheophyta</taxon>
        <taxon>Spermatophyta</taxon>
        <taxon>Magnoliopsida</taxon>
        <taxon>eudicotyledons</taxon>
        <taxon>Gunneridae</taxon>
        <taxon>Pentapetalae</taxon>
        <taxon>rosids</taxon>
        <taxon>fabids</taxon>
        <taxon>Fabales</taxon>
        <taxon>Fabaceae</taxon>
        <taxon>Papilionoideae</taxon>
        <taxon>50 kb inversion clade</taxon>
        <taxon>NPAAA clade</taxon>
        <taxon>indigoferoid/millettioid clade</taxon>
        <taxon>Phaseoleae</taxon>
        <taxon>Mucuna</taxon>
    </lineage>
</organism>
<dbReference type="EMBL" id="QJKJ01008395">
    <property type="protein sequence ID" value="RDX79908.1"/>
    <property type="molecule type" value="Genomic_DNA"/>
</dbReference>
<sequence length="165" mass="19030">MEYECHNSKEPTPIINGFDTNLLLQQQTKILKYAKFLKELYTHKRKKLKGDVEIGRNDFALIKSEQFNIFEAMKHLIENHSIFCVDVIDVLVDDYIHSGPFAFFEFCDFADFANVVDFDDFEYTCDDDECSISVEIHVAIDASLELVEVAKIEVVENQPPLPSII</sequence>
<proteinExistence type="predicted"/>
<feature type="non-terminal residue" evidence="1">
    <location>
        <position position="1"/>
    </location>
</feature>
<protein>
    <submittedName>
        <fullName evidence="1">Uncharacterized protein</fullName>
    </submittedName>
</protein>
<gene>
    <name evidence="1" type="ORF">CR513_39609</name>
</gene>